<reference evidence="3" key="1">
    <citation type="submission" date="2021-01" db="EMBL/GenBank/DDBJ databases">
        <authorList>
            <person name="Corre E."/>
            <person name="Pelletier E."/>
            <person name="Niang G."/>
            <person name="Scheremetjew M."/>
            <person name="Finn R."/>
            <person name="Kale V."/>
            <person name="Holt S."/>
            <person name="Cochrane G."/>
            <person name="Meng A."/>
            <person name="Brown T."/>
            <person name="Cohen L."/>
        </authorList>
    </citation>
    <scope>NUCLEOTIDE SEQUENCE</scope>
    <source>
        <strain evidence="3">CCAP 1951/1</strain>
    </source>
</reference>
<dbReference type="PANTHER" id="PTHR12674:SF2">
    <property type="entry name" value="PREFOLDIN SUBUNIT 5"/>
    <property type="match status" value="1"/>
</dbReference>
<dbReference type="InterPro" id="IPR009053">
    <property type="entry name" value="Prefoldin"/>
</dbReference>
<dbReference type="EMBL" id="HBGF01023987">
    <property type="protein sequence ID" value="CAD9118149.1"/>
    <property type="molecule type" value="Transcribed_RNA"/>
</dbReference>
<dbReference type="GO" id="GO:0005737">
    <property type="term" value="C:cytoplasm"/>
    <property type="evidence" value="ECO:0007669"/>
    <property type="project" value="TreeGrafter"/>
</dbReference>
<evidence type="ECO:0000313" key="3">
    <source>
        <dbReference type="EMBL" id="CAD9118149.1"/>
    </source>
</evidence>
<dbReference type="PANTHER" id="PTHR12674">
    <property type="entry name" value="PREFOLDIN SUBUNIT 5"/>
    <property type="match status" value="1"/>
</dbReference>
<accession>A0A7S1LZP0</accession>
<dbReference type="Pfam" id="PF02996">
    <property type="entry name" value="Prefoldin"/>
    <property type="match status" value="1"/>
</dbReference>
<dbReference type="GO" id="GO:0006457">
    <property type="term" value="P:protein folding"/>
    <property type="evidence" value="ECO:0007669"/>
    <property type="project" value="InterPro"/>
</dbReference>
<evidence type="ECO:0008006" key="4">
    <source>
        <dbReference type="Google" id="ProtNLM"/>
    </source>
</evidence>
<dbReference type="GO" id="GO:1990115">
    <property type="term" value="P:RNA polymerase III assembly"/>
    <property type="evidence" value="ECO:0007669"/>
    <property type="project" value="TreeGrafter"/>
</dbReference>
<dbReference type="InterPro" id="IPR011599">
    <property type="entry name" value="PFD_alpha_archaea"/>
</dbReference>
<feature type="coiled-coil region" evidence="2">
    <location>
        <begin position="19"/>
        <end position="46"/>
    </location>
</feature>
<evidence type="ECO:0000256" key="1">
    <source>
        <dbReference type="ARBA" id="ARBA00010048"/>
    </source>
</evidence>
<organism evidence="3">
    <name type="scientific">Neobodo designis</name>
    <name type="common">Flagellated protozoan</name>
    <name type="synonym">Bodo designis</name>
    <dbReference type="NCBI Taxonomy" id="312471"/>
    <lineage>
        <taxon>Eukaryota</taxon>
        <taxon>Discoba</taxon>
        <taxon>Euglenozoa</taxon>
        <taxon>Kinetoplastea</taxon>
        <taxon>Metakinetoplastina</taxon>
        <taxon>Neobodonida</taxon>
        <taxon>Neobodo</taxon>
    </lineage>
</organism>
<name>A0A7S1LZP0_NEODS</name>
<dbReference type="AlphaFoldDB" id="A0A7S1LZP0"/>
<dbReference type="NCBIfam" id="TIGR00293">
    <property type="entry name" value="prefoldin subunit alpha"/>
    <property type="match status" value="1"/>
</dbReference>
<dbReference type="GO" id="GO:0051082">
    <property type="term" value="F:unfolded protein binding"/>
    <property type="evidence" value="ECO:0007669"/>
    <property type="project" value="InterPro"/>
</dbReference>
<dbReference type="GO" id="GO:1990114">
    <property type="term" value="P:RNA polymerase II core complex assembly"/>
    <property type="evidence" value="ECO:0007669"/>
    <property type="project" value="TreeGrafter"/>
</dbReference>
<dbReference type="GO" id="GO:0016272">
    <property type="term" value="C:prefoldin complex"/>
    <property type="evidence" value="ECO:0007669"/>
    <property type="project" value="InterPro"/>
</dbReference>
<sequence>MANRNNQKQSAMQLAALSIDQLKGIKDSMDQDIQALQRAYESLRGARNRFGDSKTYLEGFKAYEKGQEMLVPVSSSLYVPGTLHETDKVLVDVGTGYYIQQSVPRAQDFFNKRMGQMKESMDQIAEAMSMKQRQQNTVIDLIKAKAQAQMQAQQQE</sequence>
<evidence type="ECO:0000256" key="2">
    <source>
        <dbReference type="SAM" id="Coils"/>
    </source>
</evidence>
<dbReference type="SUPFAM" id="SSF46579">
    <property type="entry name" value="Prefoldin"/>
    <property type="match status" value="1"/>
</dbReference>
<comment type="similarity">
    <text evidence="1">Belongs to the prefoldin subunit alpha family.</text>
</comment>
<protein>
    <recommendedName>
        <fullName evidence="4">Prefoldin subunit 5</fullName>
    </recommendedName>
</protein>
<dbReference type="CDD" id="cd23157">
    <property type="entry name" value="Prefoldin_5"/>
    <property type="match status" value="1"/>
</dbReference>
<gene>
    <name evidence="3" type="ORF">NDES1114_LOCUS15867</name>
</gene>
<proteinExistence type="inferred from homology"/>
<dbReference type="InterPro" id="IPR004127">
    <property type="entry name" value="Prefoldin_subunit_alpha"/>
</dbReference>
<keyword evidence="2" id="KW-0175">Coiled coil</keyword>
<dbReference type="GO" id="GO:1990113">
    <property type="term" value="P:RNA polymerase I assembly"/>
    <property type="evidence" value="ECO:0007669"/>
    <property type="project" value="TreeGrafter"/>
</dbReference>
<dbReference type="Gene3D" id="1.10.287.370">
    <property type="match status" value="1"/>
</dbReference>